<sequence length="77" mass="8854">IFKDEVNQSDQMVPSAGSMSHEELRQAVVAMMLRKDSIQDQNTKLEGMLQHEMETSSTLRAEIEELKIQYAVKNEKE</sequence>
<accession>A0A0B7BXF7</accession>
<evidence type="ECO:0000256" key="1">
    <source>
        <dbReference type="SAM" id="Coils"/>
    </source>
</evidence>
<dbReference type="AlphaFoldDB" id="A0A0B7BXF7"/>
<evidence type="ECO:0000313" key="3">
    <source>
        <dbReference type="EMBL" id="CEK97597.1"/>
    </source>
</evidence>
<name>A0A0B7BXF7_9EUPU</name>
<evidence type="ECO:0000256" key="2">
    <source>
        <dbReference type="SAM" id="MobiDB-lite"/>
    </source>
</evidence>
<protein>
    <submittedName>
        <fullName evidence="3">Uncharacterized protein</fullName>
    </submittedName>
</protein>
<keyword evidence="1" id="KW-0175">Coiled coil</keyword>
<feature type="coiled-coil region" evidence="1">
    <location>
        <begin position="49"/>
        <end position="76"/>
    </location>
</feature>
<gene>
    <name evidence="3" type="primary">ORF216321</name>
</gene>
<organism evidence="3">
    <name type="scientific">Arion vulgaris</name>
    <dbReference type="NCBI Taxonomy" id="1028688"/>
    <lineage>
        <taxon>Eukaryota</taxon>
        <taxon>Metazoa</taxon>
        <taxon>Spiralia</taxon>
        <taxon>Lophotrochozoa</taxon>
        <taxon>Mollusca</taxon>
        <taxon>Gastropoda</taxon>
        <taxon>Heterobranchia</taxon>
        <taxon>Euthyneura</taxon>
        <taxon>Panpulmonata</taxon>
        <taxon>Eupulmonata</taxon>
        <taxon>Stylommatophora</taxon>
        <taxon>Helicina</taxon>
        <taxon>Arionoidea</taxon>
        <taxon>Arionidae</taxon>
        <taxon>Arion</taxon>
    </lineage>
</organism>
<dbReference type="PANTHER" id="PTHR47194:SF3">
    <property type="entry name" value="SORTING NEXIN 29"/>
    <property type="match status" value="1"/>
</dbReference>
<reference evidence="3" key="1">
    <citation type="submission" date="2014-12" db="EMBL/GenBank/DDBJ databases">
        <title>Insight into the proteome of Arion vulgaris.</title>
        <authorList>
            <person name="Aradska J."/>
            <person name="Bulat T."/>
            <person name="Smidak R."/>
            <person name="Sarate P."/>
            <person name="Gangsoo J."/>
            <person name="Sialana F."/>
            <person name="Bilban M."/>
            <person name="Lubec G."/>
        </authorList>
    </citation>
    <scope>NUCLEOTIDE SEQUENCE</scope>
    <source>
        <tissue evidence="3">Skin</tissue>
    </source>
</reference>
<feature type="region of interest" description="Disordered" evidence="2">
    <location>
        <begin position="1"/>
        <end position="20"/>
    </location>
</feature>
<dbReference type="EMBL" id="HACG01050732">
    <property type="protein sequence ID" value="CEK97597.1"/>
    <property type="molecule type" value="Transcribed_RNA"/>
</dbReference>
<feature type="non-terminal residue" evidence="3">
    <location>
        <position position="1"/>
    </location>
</feature>
<dbReference type="PANTHER" id="PTHR47194">
    <property type="entry name" value="SORTING NEXIN-29-RELATED"/>
    <property type="match status" value="1"/>
</dbReference>
<proteinExistence type="predicted"/>
<feature type="non-terminal residue" evidence="3">
    <location>
        <position position="77"/>
    </location>
</feature>